<evidence type="ECO:0000313" key="2">
    <source>
        <dbReference type="EMBL" id="CAD9452482.1"/>
    </source>
</evidence>
<keyword evidence="1" id="KW-0732">Signal</keyword>
<name>A0A7S2DFL2_9DINO</name>
<gene>
    <name evidence="2" type="ORF">AAND1436_LOCUS25161</name>
</gene>
<feature type="chain" id="PRO_5030649004" evidence="1">
    <location>
        <begin position="21"/>
        <end position="106"/>
    </location>
</feature>
<evidence type="ECO:0000256" key="1">
    <source>
        <dbReference type="SAM" id="SignalP"/>
    </source>
</evidence>
<protein>
    <submittedName>
        <fullName evidence="2">Uncharacterized protein</fullName>
    </submittedName>
</protein>
<dbReference type="EMBL" id="HBGQ01051883">
    <property type="protein sequence ID" value="CAD9452482.1"/>
    <property type="molecule type" value="Transcribed_RNA"/>
</dbReference>
<organism evidence="2">
    <name type="scientific">Alexandrium andersonii</name>
    <dbReference type="NCBI Taxonomy" id="327968"/>
    <lineage>
        <taxon>Eukaryota</taxon>
        <taxon>Sar</taxon>
        <taxon>Alveolata</taxon>
        <taxon>Dinophyceae</taxon>
        <taxon>Gonyaulacales</taxon>
        <taxon>Pyrocystaceae</taxon>
        <taxon>Alexandrium</taxon>
    </lineage>
</organism>
<proteinExistence type="predicted"/>
<accession>A0A7S2DFL2</accession>
<reference evidence="2" key="1">
    <citation type="submission" date="2021-01" db="EMBL/GenBank/DDBJ databases">
        <authorList>
            <person name="Corre E."/>
            <person name="Pelletier E."/>
            <person name="Niang G."/>
            <person name="Scheremetjew M."/>
            <person name="Finn R."/>
            <person name="Kale V."/>
            <person name="Holt S."/>
            <person name="Cochrane G."/>
            <person name="Meng A."/>
            <person name="Brown T."/>
            <person name="Cohen L."/>
        </authorList>
    </citation>
    <scope>NUCLEOTIDE SEQUENCE</scope>
    <source>
        <strain evidence="2">CCMP2222</strain>
    </source>
</reference>
<dbReference type="AlphaFoldDB" id="A0A7S2DFL2"/>
<feature type="signal peptide" evidence="1">
    <location>
        <begin position="1"/>
        <end position="20"/>
    </location>
</feature>
<sequence>MPAFARIAAVVLSLLLLVHGGAENTSDGNASGKPLLAEGRSCMRKCYAEVTKRWEEPCLHLQERLKVMTGDLHHEEDSLKNALRICKQGVKDHREACSMQCFYEEL</sequence>